<feature type="region of interest" description="Disordered" evidence="1">
    <location>
        <begin position="103"/>
        <end position="141"/>
    </location>
</feature>
<dbReference type="PANTHER" id="PTHR12419">
    <property type="entry name" value="OTU DOMAIN CONTAINING PROTEIN"/>
    <property type="match status" value="1"/>
</dbReference>
<feature type="compositionally biased region" description="Basic and acidic residues" evidence="1">
    <location>
        <begin position="103"/>
        <end position="112"/>
    </location>
</feature>
<dbReference type="Gene3D" id="3.90.70.80">
    <property type="match status" value="1"/>
</dbReference>
<dbReference type="SUPFAM" id="SSF54001">
    <property type="entry name" value="Cysteine proteinases"/>
    <property type="match status" value="1"/>
</dbReference>
<dbReference type="InterPro" id="IPR003323">
    <property type="entry name" value="OTU_dom"/>
</dbReference>
<protein>
    <submittedName>
        <fullName evidence="3">OTU domain-containing protein 6B</fullName>
    </submittedName>
</protein>
<proteinExistence type="predicted"/>
<dbReference type="GO" id="GO:0016579">
    <property type="term" value="P:protein deubiquitination"/>
    <property type="evidence" value="ECO:0007669"/>
    <property type="project" value="TreeGrafter"/>
</dbReference>
<dbReference type="EMBL" id="NBIV01000016">
    <property type="protein sequence ID" value="PXF48202.1"/>
    <property type="molecule type" value="Genomic_DNA"/>
</dbReference>
<gene>
    <name evidence="3" type="ORF">BWQ96_02154</name>
</gene>
<name>A0A2V3J279_9FLOR</name>
<evidence type="ECO:0000313" key="3">
    <source>
        <dbReference type="EMBL" id="PXF48202.1"/>
    </source>
</evidence>
<dbReference type="PANTHER" id="PTHR12419:SF10">
    <property type="entry name" value="DEUBIQUITINASE OTUD6B"/>
    <property type="match status" value="1"/>
</dbReference>
<feature type="domain" description="OTU" evidence="2">
    <location>
        <begin position="158"/>
        <end position="296"/>
    </location>
</feature>
<evidence type="ECO:0000313" key="4">
    <source>
        <dbReference type="Proteomes" id="UP000247409"/>
    </source>
</evidence>
<sequence length="299" mass="33701">METEEDIIGLPSVTPEKVKERQAEDIAEFKKKSERLLSSIPKKHRVERARALEEIHSQEQILLARLTKELEELGISTTDETGETLSSLALLNEAPLVGELMKKEEPRAESKAARRRRKKAEKEAEEQRRIANEKAKMGPTPKQMEMKAIDMQLTPQNLRIHPVPADGHCLYSSIAHQMTRTGMKSNVSATVEDLRAATAAHMMQRKEEYIPFIDSIDGDEGKFVAYCEQLRSEAVWGGQVELKAIAELLGATIEVYAADMPLVKMGDPDRSSEIFRVSFHQKYYGLGEHYNSVVPKSTN</sequence>
<evidence type="ECO:0000259" key="2">
    <source>
        <dbReference type="PROSITE" id="PS50802"/>
    </source>
</evidence>
<comment type="caution">
    <text evidence="3">The sequence shown here is derived from an EMBL/GenBank/DDBJ whole genome shotgun (WGS) entry which is preliminary data.</text>
</comment>
<dbReference type="CDD" id="cd22748">
    <property type="entry name" value="OTU_OTUD6-like"/>
    <property type="match status" value="1"/>
</dbReference>
<evidence type="ECO:0000256" key="1">
    <source>
        <dbReference type="SAM" id="MobiDB-lite"/>
    </source>
</evidence>
<dbReference type="PROSITE" id="PS50802">
    <property type="entry name" value="OTU"/>
    <property type="match status" value="1"/>
</dbReference>
<accession>A0A2V3J279</accession>
<dbReference type="InterPro" id="IPR038765">
    <property type="entry name" value="Papain-like_cys_pep_sf"/>
</dbReference>
<dbReference type="InterPro" id="IPR050704">
    <property type="entry name" value="Peptidase_C85-like"/>
</dbReference>
<reference evidence="3 4" key="1">
    <citation type="journal article" date="2018" name="Mol. Biol. Evol.">
        <title>Analysis of the draft genome of the red seaweed Gracilariopsis chorda provides insights into genome size evolution in Rhodophyta.</title>
        <authorList>
            <person name="Lee J."/>
            <person name="Yang E.C."/>
            <person name="Graf L."/>
            <person name="Yang J.H."/>
            <person name="Qiu H."/>
            <person name="Zel Zion U."/>
            <person name="Chan C.X."/>
            <person name="Stephens T.G."/>
            <person name="Weber A.P.M."/>
            <person name="Boo G.H."/>
            <person name="Boo S.M."/>
            <person name="Kim K.M."/>
            <person name="Shin Y."/>
            <person name="Jung M."/>
            <person name="Lee S.J."/>
            <person name="Yim H.S."/>
            <person name="Lee J.H."/>
            <person name="Bhattacharya D."/>
            <person name="Yoon H.S."/>
        </authorList>
    </citation>
    <scope>NUCLEOTIDE SEQUENCE [LARGE SCALE GENOMIC DNA]</scope>
    <source>
        <strain evidence="3 4">SKKU-2015</strain>
        <tissue evidence="3">Whole body</tissue>
    </source>
</reference>
<feature type="compositionally biased region" description="Basic and acidic residues" evidence="1">
    <location>
        <begin position="16"/>
        <end position="25"/>
    </location>
</feature>
<dbReference type="GO" id="GO:0004843">
    <property type="term" value="F:cysteine-type deubiquitinase activity"/>
    <property type="evidence" value="ECO:0007669"/>
    <property type="project" value="TreeGrafter"/>
</dbReference>
<dbReference type="AlphaFoldDB" id="A0A2V3J279"/>
<keyword evidence="4" id="KW-1185">Reference proteome</keyword>
<organism evidence="3 4">
    <name type="scientific">Gracilariopsis chorda</name>
    <dbReference type="NCBI Taxonomy" id="448386"/>
    <lineage>
        <taxon>Eukaryota</taxon>
        <taxon>Rhodophyta</taxon>
        <taxon>Florideophyceae</taxon>
        <taxon>Rhodymeniophycidae</taxon>
        <taxon>Gracilariales</taxon>
        <taxon>Gracilariaceae</taxon>
        <taxon>Gracilariopsis</taxon>
    </lineage>
</organism>
<dbReference type="Proteomes" id="UP000247409">
    <property type="component" value="Unassembled WGS sequence"/>
</dbReference>
<feature type="compositionally biased region" description="Basic and acidic residues" evidence="1">
    <location>
        <begin position="120"/>
        <end position="136"/>
    </location>
</feature>
<feature type="region of interest" description="Disordered" evidence="1">
    <location>
        <begin position="1"/>
        <end position="25"/>
    </location>
</feature>
<dbReference type="OrthoDB" id="5749at2759"/>
<dbReference type="Pfam" id="PF02338">
    <property type="entry name" value="OTU"/>
    <property type="match status" value="1"/>
</dbReference>